<dbReference type="Proteomes" id="UP000196878">
    <property type="component" value="Unassembled WGS sequence"/>
</dbReference>
<dbReference type="OrthoDB" id="9795613at2"/>
<dbReference type="EC" id="4.2.1.17" evidence="2"/>
<dbReference type="Gene3D" id="1.10.12.10">
    <property type="entry name" value="Lyase 2-enoyl-coa Hydratase, Chain A, domain 2"/>
    <property type="match status" value="1"/>
</dbReference>
<dbReference type="NCBIfam" id="NF005675">
    <property type="entry name" value="PRK07468.1"/>
    <property type="match status" value="1"/>
</dbReference>
<evidence type="ECO:0000313" key="3">
    <source>
        <dbReference type="Proteomes" id="UP000196878"/>
    </source>
</evidence>
<keyword evidence="2" id="KW-0456">Lyase</keyword>
<dbReference type="EMBL" id="NIPW01000010">
    <property type="protein sequence ID" value="OWJ78807.1"/>
    <property type="molecule type" value="Genomic_DNA"/>
</dbReference>
<sequence length="271" mass="29021">MTETTRPEATPLETIRLEIDTRGVATLTLARPERHNALSAQMMDELSEAARRLGEDPSVRVVILAAEGESFCAGGDLGWMREQMRADATQRAREARRLADMLGLLDRLPKPLIGRIQGQAFGGGLGMISVCDTAIGVTGLKLGLTEVRLGLIPATIGPYVVARLGAARARRVFFSPRIFGPEEALSLDLLSRVMPPEELDAAVEAEVAPYLVAAPGAVADSKALVRRLGGGVTPEMVDATIGALVARWETAEAEEGIAAFFEKRPPAWRDA</sequence>
<name>A0A212ACT2_9RHOB</name>
<reference evidence="2 3" key="1">
    <citation type="submission" date="2016-12" db="EMBL/GenBank/DDBJ databases">
        <title>Comparison of Traditional DNA-DNA Hybridization with In Silico Genomic Analysis.</title>
        <authorList>
            <person name="Nicholson A.C."/>
            <person name="Humrighouse B.W."/>
            <person name="Graziano J."/>
            <person name="Lasker B."/>
            <person name="Whitney A.M."/>
            <person name="Mcquiston J.R."/>
        </authorList>
    </citation>
    <scope>NUCLEOTIDE SEQUENCE [LARGE SCALE GENOMIC DNA]</scope>
    <source>
        <strain evidence="2 3">H2240</strain>
    </source>
</reference>
<dbReference type="SUPFAM" id="SSF52096">
    <property type="entry name" value="ClpP/crotonase"/>
    <property type="match status" value="1"/>
</dbReference>
<dbReference type="RefSeq" id="WP_088214805.1">
    <property type="nucleotide sequence ID" value="NZ_NIPW01000010.1"/>
</dbReference>
<dbReference type="AlphaFoldDB" id="A0A212ACT2"/>
<dbReference type="InterPro" id="IPR014748">
    <property type="entry name" value="Enoyl-CoA_hydra_C"/>
</dbReference>
<dbReference type="Gene3D" id="3.90.226.10">
    <property type="entry name" value="2-enoyl-CoA Hydratase, Chain A, domain 1"/>
    <property type="match status" value="1"/>
</dbReference>
<comment type="similarity">
    <text evidence="1">Belongs to the enoyl-CoA hydratase/isomerase family.</text>
</comment>
<dbReference type="CDD" id="cd06558">
    <property type="entry name" value="crotonase-like"/>
    <property type="match status" value="1"/>
</dbReference>
<dbReference type="Pfam" id="PF00378">
    <property type="entry name" value="ECH_1"/>
    <property type="match status" value="1"/>
</dbReference>
<dbReference type="InterPro" id="IPR001753">
    <property type="entry name" value="Enoyl-CoA_hydra/iso"/>
</dbReference>
<dbReference type="PANTHER" id="PTHR42964:SF1">
    <property type="entry name" value="POLYKETIDE BIOSYNTHESIS ENOYL-COA HYDRATASE PKSH-RELATED"/>
    <property type="match status" value="1"/>
</dbReference>
<dbReference type="PANTHER" id="PTHR42964">
    <property type="entry name" value="ENOYL-COA HYDRATASE"/>
    <property type="match status" value="1"/>
</dbReference>
<keyword evidence="3" id="KW-1185">Reference proteome</keyword>
<protein>
    <submittedName>
        <fullName evidence="2">Enoyl-CoA hydratase</fullName>
        <ecNumber evidence="2">4.2.1.17</ecNumber>
    </submittedName>
</protein>
<accession>A0A212ACT2</accession>
<comment type="caution">
    <text evidence="2">The sequence shown here is derived from an EMBL/GenBank/DDBJ whole genome shotgun (WGS) entry which is preliminary data.</text>
</comment>
<dbReference type="InterPro" id="IPR051683">
    <property type="entry name" value="Enoyl-CoA_Hydratase/Isomerase"/>
</dbReference>
<dbReference type="InterPro" id="IPR029045">
    <property type="entry name" value="ClpP/crotonase-like_dom_sf"/>
</dbReference>
<gene>
    <name evidence="2" type="ORF">CDV49_06790</name>
</gene>
<evidence type="ECO:0000256" key="1">
    <source>
        <dbReference type="ARBA" id="ARBA00005254"/>
    </source>
</evidence>
<proteinExistence type="inferred from homology"/>
<organism evidence="2 3">
    <name type="scientific">Haematobacter genomosp. 1</name>
    <dbReference type="NCBI Taxonomy" id="366618"/>
    <lineage>
        <taxon>Bacteria</taxon>
        <taxon>Pseudomonadati</taxon>
        <taxon>Pseudomonadota</taxon>
        <taxon>Alphaproteobacteria</taxon>
        <taxon>Rhodobacterales</taxon>
        <taxon>Paracoccaceae</taxon>
        <taxon>Haematobacter</taxon>
    </lineage>
</organism>
<evidence type="ECO:0000313" key="2">
    <source>
        <dbReference type="EMBL" id="OWJ78807.1"/>
    </source>
</evidence>
<dbReference type="GO" id="GO:0004300">
    <property type="term" value="F:enoyl-CoA hydratase activity"/>
    <property type="evidence" value="ECO:0007669"/>
    <property type="project" value="UniProtKB-EC"/>
</dbReference>